<proteinExistence type="inferred from homology"/>
<evidence type="ECO:0000313" key="8">
    <source>
        <dbReference type="Proteomes" id="UP000316609"/>
    </source>
</evidence>
<feature type="domain" description="R3H" evidence="6">
    <location>
        <begin position="301"/>
        <end position="367"/>
    </location>
</feature>
<dbReference type="PROSITE" id="PS51061">
    <property type="entry name" value="R3H"/>
    <property type="match status" value="1"/>
</dbReference>
<evidence type="ECO:0000256" key="4">
    <source>
        <dbReference type="HAMAP-Rule" id="MF_00867"/>
    </source>
</evidence>
<dbReference type="HAMAP" id="MF_00867">
    <property type="entry name" value="KhpB"/>
    <property type="match status" value="1"/>
</dbReference>
<keyword evidence="4" id="KW-0963">Cytoplasm</keyword>
<comment type="caution">
    <text evidence="7">The sequence shown here is derived from an EMBL/GenBank/DDBJ whole genome shotgun (WGS) entry which is preliminary data.</text>
</comment>
<comment type="function">
    <text evidence="4">A probable RNA chaperone. Forms a complex with KhpA which binds to cellular RNA and controls its expression. Plays a role in peptidoglycan (PG) homeostasis and cell length regulation.</text>
</comment>
<organism evidence="7 8">
    <name type="scientific">Eiseniibacteriota bacterium</name>
    <dbReference type="NCBI Taxonomy" id="2212470"/>
    <lineage>
        <taxon>Bacteria</taxon>
        <taxon>Candidatus Eiseniibacteriota</taxon>
    </lineage>
</organism>
<dbReference type="InterPro" id="IPR001374">
    <property type="entry name" value="R3H_dom"/>
</dbReference>
<name>A0A538TSA0_UNCEI</name>
<keyword evidence="1 4" id="KW-0133">Cell shape</keyword>
<evidence type="ECO:0000256" key="5">
    <source>
        <dbReference type="SAM" id="MobiDB-lite"/>
    </source>
</evidence>
<feature type="region of interest" description="Disordered" evidence="5">
    <location>
        <begin position="57"/>
        <end position="214"/>
    </location>
</feature>
<dbReference type="GO" id="GO:0003723">
    <property type="term" value="F:RNA binding"/>
    <property type="evidence" value="ECO:0007669"/>
    <property type="project" value="UniProtKB-UniRule"/>
</dbReference>
<feature type="compositionally biased region" description="Basic and acidic residues" evidence="5">
    <location>
        <begin position="183"/>
        <end position="195"/>
    </location>
</feature>
<dbReference type="InterPro" id="IPR039247">
    <property type="entry name" value="KhpB"/>
</dbReference>
<dbReference type="SMART" id="SM01245">
    <property type="entry name" value="Jag_N"/>
    <property type="match status" value="1"/>
</dbReference>
<dbReference type="Pfam" id="PF01424">
    <property type="entry name" value="R3H"/>
    <property type="match status" value="1"/>
</dbReference>
<evidence type="ECO:0000259" key="6">
    <source>
        <dbReference type="PROSITE" id="PS51061"/>
    </source>
</evidence>
<comment type="similarity">
    <text evidence="4">Belongs to the KhpB RNA-binding protein family.</text>
</comment>
<evidence type="ECO:0000313" key="7">
    <source>
        <dbReference type="EMBL" id="TMQ66501.1"/>
    </source>
</evidence>
<comment type="caution">
    <text evidence="4">Lacks conserved residue(s) required for the propagation of feature annotation.</text>
</comment>
<gene>
    <name evidence="4" type="primary">khpB</name>
    <name evidence="4" type="synonym">eloR</name>
    <name evidence="7" type="ORF">E6K78_06230</name>
</gene>
<dbReference type="InterPro" id="IPR032782">
    <property type="entry name" value="KhpB_N"/>
</dbReference>
<sequence>MQAKGSIFEGKTLDDAVKKGLLALGLERAQVMITVLEEGSGGFLGLGARPFKVRMMPRPAQREYERTARSGRRERGGDLAARGSAPARGGSRRERSSERGPRREGDRQRSSPETDRPGPRREAEPRHGADEERRHGTEPRFESQAAGESGGRRRRGRRGGRGRRPEHAPRIDEANAPSPAPIEIERRRETRRENDQAAPAAGDRESGAPEPAAAMGAAELAALGQRLTGDLLQAMGFEPRVTARAENDDVEVTAEVSGDEELLTGRKGEVRQALQHLLNRMINRGGGSRYHLQLEINDFWQRREAQLKELAHTLAEDALASGNERLTEYLNAQERRVVHVALKTDPRVKTYAIGDGLIKKVAVAPAGGEEPEADGPA</sequence>
<dbReference type="Gene3D" id="3.30.1370.50">
    <property type="entry name" value="R3H-like domain"/>
    <property type="match status" value="1"/>
</dbReference>
<dbReference type="InterPro" id="IPR036867">
    <property type="entry name" value="R3H_dom_sf"/>
</dbReference>
<feature type="compositionally biased region" description="Low complexity" evidence="5">
    <location>
        <begin position="80"/>
        <end position="89"/>
    </location>
</feature>
<dbReference type="PANTHER" id="PTHR35800">
    <property type="entry name" value="PROTEIN JAG"/>
    <property type="match status" value="1"/>
</dbReference>
<evidence type="ECO:0000256" key="3">
    <source>
        <dbReference type="ARBA" id="ARBA00023316"/>
    </source>
</evidence>
<dbReference type="Pfam" id="PF14804">
    <property type="entry name" value="Jag_N"/>
    <property type="match status" value="1"/>
</dbReference>
<dbReference type="EMBL" id="VBOY01000055">
    <property type="protein sequence ID" value="TMQ66501.1"/>
    <property type="molecule type" value="Genomic_DNA"/>
</dbReference>
<dbReference type="CDD" id="cd02414">
    <property type="entry name" value="KH-II_Jag"/>
    <property type="match status" value="1"/>
</dbReference>
<keyword evidence="4" id="KW-0694">RNA-binding</keyword>
<dbReference type="PANTHER" id="PTHR35800:SF1">
    <property type="entry name" value="RNA-BINDING PROTEIN KHPB"/>
    <property type="match status" value="1"/>
</dbReference>
<reference evidence="7 8" key="1">
    <citation type="journal article" date="2019" name="Nat. Microbiol.">
        <title>Mediterranean grassland soil C-N compound turnover is dependent on rainfall and depth, and is mediated by genomically divergent microorganisms.</title>
        <authorList>
            <person name="Diamond S."/>
            <person name="Andeer P.F."/>
            <person name="Li Z."/>
            <person name="Crits-Christoph A."/>
            <person name="Burstein D."/>
            <person name="Anantharaman K."/>
            <person name="Lane K.R."/>
            <person name="Thomas B.C."/>
            <person name="Pan C."/>
            <person name="Northen T.R."/>
            <person name="Banfield J.F."/>
        </authorList>
    </citation>
    <scope>NUCLEOTIDE SEQUENCE [LARGE SCALE GENOMIC DNA]</scope>
    <source>
        <strain evidence="7">WS_8</strain>
    </source>
</reference>
<dbReference type="InterPro" id="IPR015946">
    <property type="entry name" value="KH_dom-like_a/b"/>
</dbReference>
<dbReference type="GO" id="GO:0071555">
    <property type="term" value="P:cell wall organization"/>
    <property type="evidence" value="ECO:0007669"/>
    <property type="project" value="UniProtKB-KW"/>
</dbReference>
<feature type="compositionally biased region" description="Basic and acidic residues" evidence="5">
    <location>
        <begin position="163"/>
        <end position="173"/>
    </location>
</feature>
<dbReference type="GO" id="GO:0005737">
    <property type="term" value="C:cytoplasm"/>
    <property type="evidence" value="ECO:0007669"/>
    <property type="project" value="UniProtKB-SubCell"/>
</dbReference>
<protein>
    <recommendedName>
        <fullName evidence="4">RNA-binding protein KhpB</fullName>
    </recommendedName>
    <alternativeName>
        <fullName evidence="4">RNA-binding protein EloR</fullName>
    </alternativeName>
</protein>
<keyword evidence="3 4" id="KW-0961">Cell wall biogenesis/degradation</keyword>
<dbReference type="Gene3D" id="3.30.30.80">
    <property type="entry name" value="probable RNA-binding protein from clostridium symbiosum atcc 14940"/>
    <property type="match status" value="1"/>
</dbReference>
<comment type="domain">
    <text evidence="4">Has an N-terminal Jag-N domain and 2 RNA-binding domains (KH and R3H).</text>
</comment>
<comment type="subcellular location">
    <subcellularLocation>
        <location evidence="4">Cytoplasm</location>
    </subcellularLocation>
</comment>
<dbReference type="InterPro" id="IPR038247">
    <property type="entry name" value="Jag_N_dom_sf"/>
</dbReference>
<evidence type="ECO:0000256" key="2">
    <source>
        <dbReference type="ARBA" id="ARBA00023186"/>
    </source>
</evidence>
<dbReference type="GO" id="GO:0009252">
    <property type="term" value="P:peptidoglycan biosynthetic process"/>
    <property type="evidence" value="ECO:0007669"/>
    <property type="project" value="UniProtKB-UniRule"/>
</dbReference>
<dbReference type="Gene3D" id="3.30.300.20">
    <property type="match status" value="1"/>
</dbReference>
<feature type="compositionally biased region" description="Basic and acidic residues" evidence="5">
    <location>
        <begin position="60"/>
        <end position="77"/>
    </location>
</feature>
<feature type="compositionally biased region" description="Basic and acidic residues" evidence="5">
    <location>
        <begin position="91"/>
        <end position="141"/>
    </location>
</feature>
<dbReference type="AlphaFoldDB" id="A0A538TSA0"/>
<keyword evidence="2 4" id="KW-0143">Chaperone</keyword>
<dbReference type="Proteomes" id="UP000316609">
    <property type="component" value="Unassembled WGS sequence"/>
</dbReference>
<evidence type="ECO:0000256" key="1">
    <source>
        <dbReference type="ARBA" id="ARBA00022960"/>
    </source>
</evidence>
<dbReference type="GO" id="GO:0008360">
    <property type="term" value="P:regulation of cell shape"/>
    <property type="evidence" value="ECO:0007669"/>
    <property type="project" value="UniProtKB-KW"/>
</dbReference>
<dbReference type="InterPro" id="IPR038008">
    <property type="entry name" value="Jag_KH"/>
</dbReference>
<accession>A0A538TSA0</accession>
<comment type="subunit">
    <text evidence="4">Forms a complex with KhpA.</text>
</comment>
<feature type="compositionally biased region" description="Basic residues" evidence="5">
    <location>
        <begin position="152"/>
        <end position="162"/>
    </location>
</feature>